<dbReference type="RefSeq" id="WP_408053812.1">
    <property type="nucleotide sequence ID" value="NZ_AP035884.1"/>
</dbReference>
<dbReference type="InterPro" id="IPR047757">
    <property type="entry name" value="AfsA-like"/>
</dbReference>
<dbReference type="Pfam" id="PF03756">
    <property type="entry name" value="AfsA"/>
    <property type="match status" value="2"/>
</dbReference>
<organism evidence="3">
    <name type="scientific">Streptomyces sp. CMC78</name>
    <dbReference type="NCBI Taxonomy" id="3231512"/>
    <lineage>
        <taxon>Bacteria</taxon>
        <taxon>Bacillati</taxon>
        <taxon>Actinomycetota</taxon>
        <taxon>Actinomycetes</taxon>
        <taxon>Kitasatosporales</taxon>
        <taxon>Streptomycetaceae</taxon>
        <taxon>Streptomyces</taxon>
    </lineage>
</organism>
<dbReference type="GO" id="GO:0016740">
    <property type="term" value="F:transferase activity"/>
    <property type="evidence" value="ECO:0007669"/>
    <property type="project" value="InterPro"/>
</dbReference>
<proteinExistence type="predicted"/>
<dbReference type="AlphaFoldDB" id="A0AB33KGQ3"/>
<evidence type="ECO:0000259" key="2">
    <source>
        <dbReference type="Pfam" id="PF03756"/>
    </source>
</evidence>
<gene>
    <name evidence="3" type="ORF">SCMC78_30080</name>
</gene>
<accession>A0AB33KGQ3</accession>
<feature type="domain" description="A-factor biosynthesis hotdog" evidence="2">
    <location>
        <begin position="40"/>
        <end position="181"/>
    </location>
</feature>
<evidence type="ECO:0000313" key="3">
    <source>
        <dbReference type="EMBL" id="BFP53201.1"/>
    </source>
</evidence>
<evidence type="ECO:0000256" key="1">
    <source>
        <dbReference type="SAM" id="MobiDB-lite"/>
    </source>
</evidence>
<reference evidence="3" key="1">
    <citation type="submission" date="2024-07" db="EMBL/GenBank/DDBJ databases">
        <title>Complete genome sequences of cellulolytic bacteria, Kitasatospora sp. CMC57 and Streptomyces sp. CMC78, isolated from Japanese agricultural soil.</title>
        <authorList>
            <person name="Hashimoto T."/>
            <person name="Ito M."/>
            <person name="Iwamoto M."/>
            <person name="Fukahori D."/>
            <person name="Shoda T."/>
            <person name="Sakoda M."/>
            <person name="Morohoshi T."/>
            <person name="Mitsuboshi M."/>
            <person name="Nishizawa T."/>
        </authorList>
    </citation>
    <scope>NUCLEOTIDE SEQUENCE</scope>
    <source>
        <strain evidence="3">CMC78</strain>
    </source>
</reference>
<protein>
    <submittedName>
        <fullName evidence="3">ScbA/BarX family gamma-butyrolactone biosynthesis protein</fullName>
    </submittedName>
</protein>
<name>A0AB33KGQ3_9ACTN</name>
<dbReference type="EMBL" id="AP035884">
    <property type="protein sequence ID" value="BFP53201.1"/>
    <property type="molecule type" value="Genomic_DNA"/>
</dbReference>
<dbReference type="InterPro" id="IPR005509">
    <property type="entry name" value="AfsA_hotdog_dom"/>
</dbReference>
<feature type="domain" description="A-factor biosynthesis hotdog" evidence="2">
    <location>
        <begin position="211"/>
        <end position="323"/>
    </location>
</feature>
<sequence length="332" mass="36024">MPYLTTTIAEDHAAAGDTPASRISMKAPHPGLTTTVPREYVHRAAVSEVFLTGWQAAEPVGSGSRDTFVVRAQWPRSHTLFTKEGVHQDPMLLIESVRQVGSLLAHAEFGVPFGHQFLMDEIFFDAAPELLLAVDTPTDIEMHTVCSDISRRGKGLSGMRYDVVVVRDGVALAGAGASFRCMSPSVFQRLRGDRPTTAARTAPPAVRPEAVGHISARHVVLAEAAPGAHNRWKLRVDTAHPTYFDHPVDHVPGMVLLEAARQAAHASTGLPDALVLGMRSTFTRYAEFDAPCWIEARTEPLGSAGDMLVRVCGTQRGERLFTADLVVSPRDH</sequence>
<dbReference type="NCBIfam" id="NF041195">
    <property type="entry name" value="ScbA_BarX_GamBu"/>
    <property type="match status" value="1"/>
</dbReference>
<dbReference type="KEGG" id="stcm:SCMC78_30080"/>
<feature type="region of interest" description="Disordered" evidence="1">
    <location>
        <begin position="8"/>
        <end position="29"/>
    </location>
</feature>